<evidence type="ECO:0000256" key="2">
    <source>
        <dbReference type="SAM" id="Phobius"/>
    </source>
</evidence>
<keyword evidence="5" id="KW-1185">Reference proteome</keyword>
<gene>
    <name evidence="4" type="ORF">J8N05_18905</name>
</gene>
<protein>
    <submittedName>
        <fullName evidence="4">Pilus assembly protein</fullName>
    </submittedName>
</protein>
<name>A0A940XWL3_9ACTN</name>
<evidence type="ECO:0000256" key="1">
    <source>
        <dbReference type="SAM" id="MobiDB-lite"/>
    </source>
</evidence>
<comment type="caution">
    <text evidence="4">The sequence shown here is derived from an EMBL/GenBank/DDBJ whole genome shotgun (WGS) entry which is preliminary data.</text>
</comment>
<feature type="transmembrane region" description="Helical" evidence="2">
    <location>
        <begin position="20"/>
        <end position="40"/>
    </location>
</feature>
<dbReference type="Pfam" id="PF07811">
    <property type="entry name" value="TadE"/>
    <property type="match status" value="1"/>
</dbReference>
<keyword evidence="2" id="KW-0812">Transmembrane</keyword>
<proteinExistence type="predicted"/>
<evidence type="ECO:0000313" key="4">
    <source>
        <dbReference type="EMBL" id="MBQ0850263.1"/>
    </source>
</evidence>
<dbReference type="AlphaFoldDB" id="A0A940XWL3"/>
<reference evidence="4 5" key="1">
    <citation type="submission" date="2021-04" db="EMBL/GenBank/DDBJ databases">
        <authorList>
            <person name="Tang X."/>
            <person name="Zhou X."/>
            <person name="Chen X."/>
            <person name="Cernava T."/>
            <person name="Zhang C."/>
        </authorList>
    </citation>
    <scope>NUCLEOTIDE SEQUENCE [LARGE SCALE GENOMIC DNA]</scope>
    <source>
        <strain evidence="4 5">BH-SS-21</strain>
    </source>
</reference>
<dbReference type="EMBL" id="JAGPYQ010000001">
    <property type="protein sequence ID" value="MBQ0850263.1"/>
    <property type="molecule type" value="Genomic_DNA"/>
</dbReference>
<feature type="domain" description="TadE-like" evidence="3">
    <location>
        <begin position="18"/>
        <end position="60"/>
    </location>
</feature>
<feature type="region of interest" description="Disordered" evidence="1">
    <location>
        <begin position="147"/>
        <end position="171"/>
    </location>
</feature>
<dbReference type="InterPro" id="IPR012495">
    <property type="entry name" value="TadE-like_dom"/>
</dbReference>
<keyword evidence="2" id="KW-1133">Transmembrane helix</keyword>
<keyword evidence="2" id="KW-0472">Membrane</keyword>
<evidence type="ECO:0000259" key="3">
    <source>
        <dbReference type="Pfam" id="PF07811"/>
    </source>
</evidence>
<dbReference type="Proteomes" id="UP000677413">
    <property type="component" value="Unassembled WGS sequence"/>
</dbReference>
<accession>A0A940XWL3</accession>
<dbReference type="RefSeq" id="WP_210884285.1">
    <property type="nucleotide sequence ID" value="NZ_JAGPYQ010000001.1"/>
</dbReference>
<organism evidence="4 5">
    <name type="scientific">Streptomyces liliiviolaceus</name>
    <dbReference type="NCBI Taxonomy" id="2823109"/>
    <lineage>
        <taxon>Bacteria</taxon>
        <taxon>Bacillati</taxon>
        <taxon>Actinomycetota</taxon>
        <taxon>Actinomycetes</taxon>
        <taxon>Kitasatosporales</taxon>
        <taxon>Streptomycetaceae</taxon>
        <taxon>Streptomyces</taxon>
    </lineage>
</organism>
<sequence length="171" mass="17400">MTCRGRWPSRWDRDRDCGSAALTTAIFVPVALMLIGLTIACGRVALAEGAADAAARDAARTASLAGDPALGEAAARRAAQSSLATSGIRCAAIRVELDTSGLAAPVGQAARVTATVSCTAPLSELALPGVAGSKTLTSRRTSVVDTWSSRGDGLASSEVSWSTNRRVGAEQ</sequence>
<evidence type="ECO:0000313" key="5">
    <source>
        <dbReference type="Proteomes" id="UP000677413"/>
    </source>
</evidence>